<dbReference type="EMBL" id="CP017269">
    <property type="protein sequence ID" value="AOT69816.1"/>
    <property type="molecule type" value="Genomic_DNA"/>
</dbReference>
<keyword evidence="9" id="KW-1185">Reference proteome</keyword>
<dbReference type="GO" id="GO:0050660">
    <property type="term" value="F:flavin adenine dinucleotide binding"/>
    <property type="evidence" value="ECO:0007669"/>
    <property type="project" value="InterPro"/>
</dbReference>
<dbReference type="OrthoDB" id="9770286at2"/>
<feature type="binding site" evidence="6">
    <location>
        <begin position="253"/>
        <end position="254"/>
    </location>
    <ligand>
        <name>FAD</name>
        <dbReference type="ChEBI" id="CHEBI:57692"/>
    </ligand>
</feature>
<dbReference type="InterPro" id="IPR029035">
    <property type="entry name" value="DHS-like_NAD/FAD-binding_dom"/>
</dbReference>
<evidence type="ECO:0000313" key="8">
    <source>
        <dbReference type="EMBL" id="AOT69816.1"/>
    </source>
</evidence>
<keyword evidence="5" id="KW-0249">Electron transport</keyword>
<evidence type="ECO:0000256" key="5">
    <source>
        <dbReference type="ARBA" id="ARBA00022982"/>
    </source>
</evidence>
<sequence>MDNEKVGVSIQDAKGVWVFAEQREGKVMNIAFELLGEGSKLAKDLGVELSAVLMGDNVDGNIKDLFAYGADKVYFVENAELKDYRTEPYTEMMNQLIKEYKPQIVLIGATNIGRDLAPRVAGRVRTGLTADCTQLTIDPETTNLLQTRPAFGGNLMATIICPESRPQMATVRSGVMKKKEPDYNRTGEVITASYDKSTKVRTVVKEIVKEAGRAVNLEEAKIIISGGRGLGGPEGFEILEKAAEVLGGVVAASRAAVDSGWISAKHQVGQTGKTVHAKIYIACGISGAIQHLAGMQNSELVIAINKNPAAPIMQIADYGIVGDYKNILPLLIEEIKYVNSL</sequence>
<keyword evidence="3" id="KW-0285">Flavoprotein</keyword>
<feature type="binding site" evidence="6">
    <location>
        <begin position="284"/>
        <end position="291"/>
    </location>
    <ligand>
        <name>FAD</name>
        <dbReference type="ChEBI" id="CHEBI:57692"/>
    </ligand>
</feature>
<organism evidence="8 9">
    <name type="scientific">Geosporobacter ferrireducens</name>
    <dbReference type="NCBI Taxonomy" id="1424294"/>
    <lineage>
        <taxon>Bacteria</taxon>
        <taxon>Bacillati</taxon>
        <taxon>Bacillota</taxon>
        <taxon>Clostridia</taxon>
        <taxon>Peptostreptococcales</taxon>
        <taxon>Thermotaleaceae</taxon>
        <taxon>Geosporobacter</taxon>
    </lineage>
</organism>
<dbReference type="InterPro" id="IPR001308">
    <property type="entry name" value="ETF_a/FixB"/>
</dbReference>
<dbReference type="GO" id="GO:0009055">
    <property type="term" value="F:electron transfer activity"/>
    <property type="evidence" value="ECO:0007669"/>
    <property type="project" value="InterPro"/>
</dbReference>
<evidence type="ECO:0000313" key="9">
    <source>
        <dbReference type="Proteomes" id="UP000095743"/>
    </source>
</evidence>
<dbReference type="SUPFAM" id="SSF52402">
    <property type="entry name" value="Adenine nucleotide alpha hydrolases-like"/>
    <property type="match status" value="1"/>
</dbReference>
<evidence type="ECO:0000256" key="1">
    <source>
        <dbReference type="ARBA" id="ARBA00005817"/>
    </source>
</evidence>
<gene>
    <name evidence="8" type="ORF">Gferi_09630</name>
</gene>
<dbReference type="PIRSF" id="PIRSF000089">
    <property type="entry name" value="Electra_flavoP_a"/>
    <property type="match status" value="1"/>
</dbReference>
<dbReference type="PANTHER" id="PTHR43153:SF1">
    <property type="entry name" value="ELECTRON TRANSFER FLAVOPROTEIN SUBUNIT ALPHA, MITOCHONDRIAL"/>
    <property type="match status" value="1"/>
</dbReference>
<evidence type="ECO:0000256" key="3">
    <source>
        <dbReference type="ARBA" id="ARBA00022630"/>
    </source>
</evidence>
<dbReference type="GO" id="GO:0033539">
    <property type="term" value="P:fatty acid beta-oxidation using acyl-CoA dehydrogenase"/>
    <property type="evidence" value="ECO:0007669"/>
    <property type="project" value="TreeGrafter"/>
</dbReference>
<proteinExistence type="inferred from homology"/>
<dbReference type="RefSeq" id="WP_069975903.1">
    <property type="nucleotide sequence ID" value="NZ_CP017269.1"/>
</dbReference>
<dbReference type="CDD" id="cd01715">
    <property type="entry name" value="ETF_alpha"/>
    <property type="match status" value="1"/>
</dbReference>
<dbReference type="PANTHER" id="PTHR43153">
    <property type="entry name" value="ELECTRON TRANSFER FLAVOPROTEIN ALPHA"/>
    <property type="match status" value="1"/>
</dbReference>
<protein>
    <submittedName>
        <fullName evidence="8">Electron transfer flavoprotein subunit alpha</fullName>
    </submittedName>
</protein>
<dbReference type="SUPFAM" id="SSF52467">
    <property type="entry name" value="DHS-like NAD/FAD-binding domain"/>
    <property type="match status" value="1"/>
</dbReference>
<dbReference type="Pfam" id="PF00766">
    <property type="entry name" value="ETF_alpha"/>
    <property type="match status" value="1"/>
</dbReference>
<dbReference type="AlphaFoldDB" id="A0A1D8GFX9"/>
<accession>A0A1D8GFX9</accession>
<comment type="cofactor">
    <cofactor evidence="6">
        <name>FAD</name>
        <dbReference type="ChEBI" id="CHEBI:57692"/>
    </cofactor>
    <text evidence="6">Binds 1 FAD per dimer.</text>
</comment>
<evidence type="ECO:0000256" key="2">
    <source>
        <dbReference type="ARBA" id="ARBA00022448"/>
    </source>
</evidence>
<evidence type="ECO:0000256" key="4">
    <source>
        <dbReference type="ARBA" id="ARBA00022827"/>
    </source>
</evidence>
<evidence type="ECO:0000256" key="6">
    <source>
        <dbReference type="PIRSR" id="PIRSR000089-1"/>
    </source>
</evidence>
<dbReference type="STRING" id="1424294.Gferi_09630"/>
<feature type="binding site" evidence="6">
    <location>
        <position position="305"/>
    </location>
    <ligand>
        <name>FAD</name>
        <dbReference type="ChEBI" id="CHEBI:57692"/>
    </ligand>
</feature>
<dbReference type="KEGG" id="gfe:Gferi_09630"/>
<dbReference type="Proteomes" id="UP000095743">
    <property type="component" value="Chromosome"/>
</dbReference>
<keyword evidence="4 6" id="KW-0274">FAD</keyword>
<evidence type="ECO:0000259" key="7">
    <source>
        <dbReference type="SMART" id="SM00893"/>
    </source>
</evidence>
<dbReference type="Gene3D" id="3.40.50.620">
    <property type="entry name" value="HUPs"/>
    <property type="match status" value="1"/>
</dbReference>
<dbReference type="InterPro" id="IPR014729">
    <property type="entry name" value="Rossmann-like_a/b/a_fold"/>
</dbReference>
<dbReference type="InterPro" id="IPR014731">
    <property type="entry name" value="ETF_asu_C"/>
</dbReference>
<keyword evidence="2" id="KW-0813">Transport</keyword>
<dbReference type="PROSITE" id="PS00696">
    <property type="entry name" value="ETF_ALPHA"/>
    <property type="match status" value="1"/>
</dbReference>
<feature type="binding site" evidence="6">
    <location>
        <begin position="267"/>
        <end position="271"/>
    </location>
    <ligand>
        <name>FAD</name>
        <dbReference type="ChEBI" id="CHEBI:57692"/>
    </ligand>
</feature>
<feature type="binding site" evidence="6">
    <location>
        <position position="228"/>
    </location>
    <ligand>
        <name>FAD</name>
        <dbReference type="ChEBI" id="CHEBI:57692"/>
    </ligand>
</feature>
<feature type="domain" description="Electron transfer flavoprotein alpha/beta-subunit N-terminal" evidence="7">
    <location>
        <begin position="16"/>
        <end position="206"/>
    </location>
</feature>
<comment type="similarity">
    <text evidence="1">Belongs to the ETF alpha-subunit/FixB family.</text>
</comment>
<dbReference type="InterPro" id="IPR018206">
    <property type="entry name" value="ETF_asu_C_CS"/>
</dbReference>
<dbReference type="InterPro" id="IPR014730">
    <property type="entry name" value="ETF_a/b_N"/>
</dbReference>
<dbReference type="InterPro" id="IPR033947">
    <property type="entry name" value="ETF_alpha_N"/>
</dbReference>
<name>A0A1D8GFX9_9FIRM</name>
<reference evidence="8 9" key="1">
    <citation type="submission" date="2016-09" db="EMBL/GenBank/DDBJ databases">
        <title>Genomic analysis reveals versatility of anaerobic energy metabolism of Geosporobacter ferrireducens IRF9 of phylum Firmicutes.</title>
        <authorList>
            <person name="Kim S.-J."/>
        </authorList>
    </citation>
    <scope>NUCLEOTIDE SEQUENCE [LARGE SCALE GENOMIC DNA]</scope>
    <source>
        <strain evidence="8 9">IRF9</strain>
    </source>
</reference>
<dbReference type="Pfam" id="PF01012">
    <property type="entry name" value="ETF"/>
    <property type="match status" value="1"/>
</dbReference>
<dbReference type="SMART" id="SM00893">
    <property type="entry name" value="ETF"/>
    <property type="match status" value="1"/>
</dbReference>
<dbReference type="Gene3D" id="3.40.50.1220">
    <property type="entry name" value="TPP-binding domain"/>
    <property type="match status" value="1"/>
</dbReference>